<dbReference type="GO" id="GO:1904680">
    <property type="term" value="F:peptide transmembrane transporter activity"/>
    <property type="evidence" value="ECO:0007669"/>
    <property type="project" value="TreeGrafter"/>
</dbReference>
<comment type="similarity">
    <text evidence="2">Belongs to the bacterial solute-binding protein 5 family.</text>
</comment>
<dbReference type="Gene3D" id="3.90.76.10">
    <property type="entry name" value="Dipeptide-binding Protein, Domain 1"/>
    <property type="match status" value="1"/>
</dbReference>
<sequence length="539" mass="59468">MHATRRRGGRALGLLAALALLSACQGKDQRPACPAGQACLEYGNDAEPSTLDPHLATSTQELRLIGDLFMGLTTEDAQGRPMPGMAERWETSPDGLTWTFHLRPARWSDGQPVTAEDFVFALRRVLDPKTGSPSAFLAQVIRNGRAISEGELAPAALGARALGPQTLELTLEHPAPYLPQLASHASFYPVPRHVVARFGDGWIQPGRLVGNGPFRLQAWRLGDKVTAVKNPLFFDAANVCLDRINYYPTVDLVSAERRVMSGELDLNTNFQSNRIERLKREMPGFVRTHVSLATTYIAFNQDGLPALKDIRVRRALSMVVDREFITAKLLRAGQAPAYSFVPTVTANYVPGVHSGWAGQSYAARQAQARQLLTQAGYGPDRPLRIEIKGSNNPEMGLMLEAVQADWQAIGVQARIAQAEHAVTLAAYRNRDFQVGVANWYADFNDPVSFLGILRSDTGTQNYTGYRNPAFDRLLEAADAEADLGRRARLLGQAEQLMLDEEAMIPVFFIVNRGLVSPKVTGWVDNAENFHRARWVCLKR</sequence>
<gene>
    <name evidence="6" type="ORF">DJ018_06415</name>
</gene>
<dbReference type="Gene3D" id="3.10.105.10">
    <property type="entry name" value="Dipeptide-binding Protein, Domain 3"/>
    <property type="match status" value="1"/>
</dbReference>
<comment type="caution">
    <text evidence="6">The sequence shown here is derived from an EMBL/GenBank/DDBJ whole genome shotgun (WGS) entry which is preliminary data.</text>
</comment>
<dbReference type="InterPro" id="IPR039424">
    <property type="entry name" value="SBP_5"/>
</dbReference>
<evidence type="ECO:0000259" key="5">
    <source>
        <dbReference type="Pfam" id="PF00496"/>
    </source>
</evidence>
<name>A0A328ATK2_9CAUL</name>
<dbReference type="FunFam" id="3.90.76.10:FF:000001">
    <property type="entry name" value="Oligopeptide ABC transporter substrate-binding protein"/>
    <property type="match status" value="1"/>
</dbReference>
<evidence type="ECO:0000256" key="2">
    <source>
        <dbReference type="ARBA" id="ARBA00005695"/>
    </source>
</evidence>
<comment type="subcellular location">
    <subcellularLocation>
        <location evidence="1">Periplasm</location>
    </subcellularLocation>
</comment>
<reference evidence="7" key="1">
    <citation type="submission" date="2018-05" db="EMBL/GenBank/DDBJ databases">
        <authorList>
            <person name="Li X."/>
        </authorList>
    </citation>
    <scope>NUCLEOTIDE SEQUENCE [LARGE SCALE GENOMIC DNA]</scope>
    <source>
        <strain evidence="7">YIM 73061</strain>
    </source>
</reference>
<evidence type="ECO:0000256" key="4">
    <source>
        <dbReference type="ARBA" id="ARBA00022729"/>
    </source>
</evidence>
<dbReference type="PROSITE" id="PS51257">
    <property type="entry name" value="PROKAR_LIPOPROTEIN"/>
    <property type="match status" value="1"/>
</dbReference>
<keyword evidence="3" id="KW-0813">Transport</keyword>
<dbReference type="AlphaFoldDB" id="A0A328ATK2"/>
<keyword evidence="4" id="KW-0732">Signal</keyword>
<dbReference type="InterPro" id="IPR000914">
    <property type="entry name" value="SBP_5_dom"/>
</dbReference>
<dbReference type="SUPFAM" id="SSF53850">
    <property type="entry name" value="Periplasmic binding protein-like II"/>
    <property type="match status" value="1"/>
</dbReference>
<protein>
    <submittedName>
        <fullName evidence="6">Peptide ABC transporter substrate-binding protein</fullName>
    </submittedName>
</protein>
<dbReference type="CDD" id="cd08504">
    <property type="entry name" value="PBP2_OppA"/>
    <property type="match status" value="1"/>
</dbReference>
<dbReference type="Gene3D" id="3.40.190.10">
    <property type="entry name" value="Periplasmic binding protein-like II"/>
    <property type="match status" value="1"/>
</dbReference>
<accession>A0A328ATK2</accession>
<dbReference type="PANTHER" id="PTHR30290:SF10">
    <property type="entry name" value="PERIPLASMIC OLIGOPEPTIDE-BINDING PROTEIN-RELATED"/>
    <property type="match status" value="1"/>
</dbReference>
<dbReference type="GO" id="GO:0030288">
    <property type="term" value="C:outer membrane-bounded periplasmic space"/>
    <property type="evidence" value="ECO:0007669"/>
    <property type="project" value="UniProtKB-ARBA"/>
</dbReference>
<proteinExistence type="inferred from homology"/>
<organism evidence="6 7">
    <name type="scientific">Phenylobacterium deserti</name>
    <dbReference type="NCBI Taxonomy" id="1914756"/>
    <lineage>
        <taxon>Bacteria</taxon>
        <taxon>Pseudomonadati</taxon>
        <taxon>Pseudomonadota</taxon>
        <taxon>Alphaproteobacteria</taxon>
        <taxon>Caulobacterales</taxon>
        <taxon>Caulobacteraceae</taxon>
        <taxon>Phenylobacterium</taxon>
    </lineage>
</organism>
<dbReference type="InterPro" id="IPR030678">
    <property type="entry name" value="Peptide/Ni-bd"/>
</dbReference>
<evidence type="ECO:0000313" key="7">
    <source>
        <dbReference type="Proteomes" id="UP000249725"/>
    </source>
</evidence>
<dbReference type="GO" id="GO:0015833">
    <property type="term" value="P:peptide transport"/>
    <property type="evidence" value="ECO:0007669"/>
    <property type="project" value="TreeGrafter"/>
</dbReference>
<dbReference type="OrthoDB" id="9803988at2"/>
<dbReference type="GO" id="GO:0043190">
    <property type="term" value="C:ATP-binding cassette (ABC) transporter complex"/>
    <property type="evidence" value="ECO:0007669"/>
    <property type="project" value="InterPro"/>
</dbReference>
<dbReference type="RefSeq" id="WP_111514012.1">
    <property type="nucleotide sequence ID" value="NZ_QFYR01000001.1"/>
</dbReference>
<keyword evidence="7" id="KW-1185">Reference proteome</keyword>
<feature type="domain" description="Solute-binding protein family 5" evidence="5">
    <location>
        <begin position="81"/>
        <end position="460"/>
    </location>
</feature>
<dbReference type="Proteomes" id="UP000249725">
    <property type="component" value="Unassembled WGS sequence"/>
</dbReference>
<dbReference type="EMBL" id="QFYR01000001">
    <property type="protein sequence ID" value="RAK57561.1"/>
    <property type="molecule type" value="Genomic_DNA"/>
</dbReference>
<dbReference type="Pfam" id="PF00496">
    <property type="entry name" value="SBP_bac_5"/>
    <property type="match status" value="1"/>
</dbReference>
<dbReference type="PANTHER" id="PTHR30290">
    <property type="entry name" value="PERIPLASMIC BINDING COMPONENT OF ABC TRANSPORTER"/>
    <property type="match status" value="1"/>
</dbReference>
<evidence type="ECO:0000313" key="6">
    <source>
        <dbReference type="EMBL" id="RAK57561.1"/>
    </source>
</evidence>
<evidence type="ECO:0000256" key="3">
    <source>
        <dbReference type="ARBA" id="ARBA00022448"/>
    </source>
</evidence>
<dbReference type="PIRSF" id="PIRSF002741">
    <property type="entry name" value="MppA"/>
    <property type="match status" value="1"/>
</dbReference>
<evidence type="ECO:0000256" key="1">
    <source>
        <dbReference type="ARBA" id="ARBA00004418"/>
    </source>
</evidence>